<organism evidence="1">
    <name type="scientific">Tanacetum cinerariifolium</name>
    <name type="common">Dalmatian daisy</name>
    <name type="synonym">Chrysanthemum cinerariifolium</name>
    <dbReference type="NCBI Taxonomy" id="118510"/>
    <lineage>
        <taxon>Eukaryota</taxon>
        <taxon>Viridiplantae</taxon>
        <taxon>Streptophyta</taxon>
        <taxon>Embryophyta</taxon>
        <taxon>Tracheophyta</taxon>
        <taxon>Spermatophyta</taxon>
        <taxon>Magnoliopsida</taxon>
        <taxon>eudicotyledons</taxon>
        <taxon>Gunneridae</taxon>
        <taxon>Pentapetalae</taxon>
        <taxon>asterids</taxon>
        <taxon>campanulids</taxon>
        <taxon>Asterales</taxon>
        <taxon>Asteraceae</taxon>
        <taxon>Asteroideae</taxon>
        <taxon>Anthemideae</taxon>
        <taxon>Anthemidinae</taxon>
        <taxon>Tanacetum</taxon>
    </lineage>
</organism>
<gene>
    <name evidence="1" type="ORF">Tci_926879</name>
</gene>
<sequence>VVDVDLGAGLRDDLADHLAAGADHFADLRLVDGEGLDARGMRRQLGAGLAQRLGHLVEDVRAAGVCLLQRDLHDLLGDARDLDVHLQRGDALAGAG</sequence>
<name>A0A699X919_TANCI</name>
<evidence type="ECO:0000313" key="1">
    <source>
        <dbReference type="EMBL" id="GFD54910.1"/>
    </source>
</evidence>
<protein>
    <submittedName>
        <fullName evidence="1">Uncharacterized protein</fullName>
    </submittedName>
</protein>
<feature type="non-terminal residue" evidence="1">
    <location>
        <position position="1"/>
    </location>
</feature>
<dbReference type="AlphaFoldDB" id="A0A699X919"/>
<dbReference type="EMBL" id="BKCJ011811638">
    <property type="protein sequence ID" value="GFD54910.1"/>
    <property type="molecule type" value="Genomic_DNA"/>
</dbReference>
<accession>A0A699X919</accession>
<proteinExistence type="predicted"/>
<reference evidence="1" key="1">
    <citation type="journal article" date="2019" name="Sci. Rep.">
        <title>Draft genome of Tanacetum cinerariifolium, the natural source of mosquito coil.</title>
        <authorList>
            <person name="Yamashiro T."/>
            <person name="Shiraishi A."/>
            <person name="Satake H."/>
            <person name="Nakayama K."/>
        </authorList>
    </citation>
    <scope>NUCLEOTIDE SEQUENCE</scope>
</reference>
<feature type="non-terminal residue" evidence="1">
    <location>
        <position position="96"/>
    </location>
</feature>
<comment type="caution">
    <text evidence="1">The sequence shown here is derived from an EMBL/GenBank/DDBJ whole genome shotgun (WGS) entry which is preliminary data.</text>
</comment>